<evidence type="ECO:0000313" key="3">
    <source>
        <dbReference type="Proteomes" id="UP000481852"/>
    </source>
</evidence>
<sequence length="72" mass="8280">MDEVRRLEEMAKAAAALGDKQALHDGAEALRRMVVPPGEYTGYCPNCRERVTMTARYCRRCGQRLPEHNWDE</sequence>
<dbReference type="Pfam" id="PF13240">
    <property type="entry name" value="Zn_Ribbon_1"/>
    <property type="match status" value="1"/>
</dbReference>
<keyword evidence="3" id="KW-1185">Reference proteome</keyword>
<organism evidence="2 3">
    <name type="scientific">Porcincola intestinalis</name>
    <dbReference type="NCBI Taxonomy" id="2606632"/>
    <lineage>
        <taxon>Bacteria</taxon>
        <taxon>Bacillati</taxon>
        <taxon>Bacillota</taxon>
        <taxon>Clostridia</taxon>
        <taxon>Lachnospirales</taxon>
        <taxon>Lachnospiraceae</taxon>
        <taxon>Porcincola</taxon>
    </lineage>
</organism>
<dbReference type="RefSeq" id="WP_154526576.1">
    <property type="nucleotide sequence ID" value="NZ_VULZ01000013.1"/>
</dbReference>
<protein>
    <submittedName>
        <fullName evidence="2">Zinc ribbon domain-containing protein</fullName>
    </submittedName>
</protein>
<dbReference type="AlphaFoldDB" id="A0A6L5X864"/>
<gene>
    <name evidence="2" type="ORF">FYJ35_11120</name>
</gene>
<evidence type="ECO:0000259" key="1">
    <source>
        <dbReference type="Pfam" id="PF13240"/>
    </source>
</evidence>
<name>A0A6L5X864_9FIRM</name>
<dbReference type="EMBL" id="VULZ01000013">
    <property type="protein sequence ID" value="MSS15578.1"/>
    <property type="molecule type" value="Genomic_DNA"/>
</dbReference>
<dbReference type="Proteomes" id="UP000481852">
    <property type="component" value="Unassembled WGS sequence"/>
</dbReference>
<accession>A0A6L5X864</accession>
<comment type="caution">
    <text evidence="2">The sequence shown here is derived from an EMBL/GenBank/DDBJ whole genome shotgun (WGS) entry which is preliminary data.</text>
</comment>
<reference evidence="2 3" key="1">
    <citation type="submission" date="2019-08" db="EMBL/GenBank/DDBJ databases">
        <title>In-depth cultivation of the pig gut microbiome towards novel bacterial diversity and tailored functional studies.</title>
        <authorList>
            <person name="Wylensek D."/>
            <person name="Hitch T.C.A."/>
            <person name="Clavel T."/>
        </authorList>
    </citation>
    <scope>NUCLEOTIDE SEQUENCE [LARGE SCALE GENOMIC DNA]</scope>
    <source>
        <strain evidence="2 3">Oil+RF-744-WCA-WT-11</strain>
    </source>
</reference>
<proteinExistence type="predicted"/>
<feature type="domain" description="Zinc-ribbon" evidence="1">
    <location>
        <begin position="43"/>
        <end position="65"/>
    </location>
</feature>
<evidence type="ECO:0000313" key="2">
    <source>
        <dbReference type="EMBL" id="MSS15578.1"/>
    </source>
</evidence>
<dbReference type="InterPro" id="IPR026870">
    <property type="entry name" value="Zinc_ribbon_dom"/>
</dbReference>